<dbReference type="EMBL" id="FQVW01000025">
    <property type="protein sequence ID" value="SHG29973.1"/>
    <property type="molecule type" value="Genomic_DNA"/>
</dbReference>
<organism evidence="1 2">
    <name type="scientific">Ornithinibacillus halophilus</name>
    <dbReference type="NCBI Taxonomy" id="930117"/>
    <lineage>
        <taxon>Bacteria</taxon>
        <taxon>Bacillati</taxon>
        <taxon>Bacillota</taxon>
        <taxon>Bacilli</taxon>
        <taxon>Bacillales</taxon>
        <taxon>Bacillaceae</taxon>
        <taxon>Ornithinibacillus</taxon>
    </lineage>
</organism>
<name>A0A1M5IQA5_9BACI</name>
<sequence>MIEVTQIHKGNKSKVDITKTNRQFTAPTETGLYYYNVHAKWEEEIKGEAYYAFKVAVRN</sequence>
<dbReference type="RefSeq" id="WP_072890806.1">
    <property type="nucleotide sequence ID" value="NZ_FQVW01000025.1"/>
</dbReference>
<keyword evidence="2" id="KW-1185">Reference proteome</keyword>
<accession>A0A1M5IQA5</accession>
<gene>
    <name evidence="1" type="ORF">SAMN05216225_102518</name>
</gene>
<evidence type="ECO:0000313" key="1">
    <source>
        <dbReference type="EMBL" id="SHG29973.1"/>
    </source>
</evidence>
<dbReference type="AlphaFoldDB" id="A0A1M5IQA5"/>
<dbReference type="Proteomes" id="UP000183988">
    <property type="component" value="Unassembled WGS sequence"/>
</dbReference>
<reference evidence="1 2" key="1">
    <citation type="submission" date="2016-11" db="EMBL/GenBank/DDBJ databases">
        <authorList>
            <person name="Jaros S."/>
            <person name="Januszkiewicz K."/>
            <person name="Wedrychowicz H."/>
        </authorList>
    </citation>
    <scope>NUCLEOTIDE SEQUENCE [LARGE SCALE GENOMIC DNA]</scope>
    <source>
        <strain evidence="1 2">IBRC-M 10683</strain>
    </source>
</reference>
<proteinExistence type="predicted"/>
<evidence type="ECO:0008006" key="3">
    <source>
        <dbReference type="Google" id="ProtNLM"/>
    </source>
</evidence>
<evidence type="ECO:0000313" key="2">
    <source>
        <dbReference type="Proteomes" id="UP000183988"/>
    </source>
</evidence>
<protein>
    <recommendedName>
        <fullName evidence="3">YtkA-like</fullName>
    </recommendedName>
</protein>